<sequence length="152" mass="17281">MTSFQSSPVNISNTVSSAIGKVLKFVGGVPESKLNSPPNSCMPSKANISINRKRRNSKDIMERIELSREMTRLRNEDQYFVTLNIRSRRRARNTERPKEPPFTSDQITSKMEPEITTQSKRLNADSKYILGPSAYTLINISVKNRPRNTYSA</sequence>
<dbReference type="EMBL" id="GEZM01046096">
    <property type="protein sequence ID" value="JAV77523.1"/>
    <property type="molecule type" value="Transcribed_RNA"/>
</dbReference>
<reference evidence="2" key="1">
    <citation type="journal article" date="2016" name="Sci. Rep.">
        <title>Molecular characterization of firefly nuptial gifts: a multi-omics approach sheds light on postcopulatory sexual selection.</title>
        <authorList>
            <person name="Al-Wathiqui N."/>
            <person name="Fallon T.R."/>
            <person name="South A."/>
            <person name="Weng J.K."/>
            <person name="Lewis S.M."/>
        </authorList>
    </citation>
    <scope>NUCLEOTIDE SEQUENCE</scope>
</reference>
<evidence type="ECO:0000256" key="1">
    <source>
        <dbReference type="SAM" id="MobiDB-lite"/>
    </source>
</evidence>
<feature type="compositionally biased region" description="Polar residues" evidence="1">
    <location>
        <begin position="103"/>
        <end position="115"/>
    </location>
</feature>
<dbReference type="EMBL" id="GEZM01046092">
    <property type="protein sequence ID" value="JAV77537.1"/>
    <property type="molecule type" value="Transcribed_RNA"/>
</dbReference>
<dbReference type="EMBL" id="GEZM01046097">
    <property type="protein sequence ID" value="JAV77520.1"/>
    <property type="molecule type" value="Transcribed_RNA"/>
</dbReference>
<protein>
    <submittedName>
        <fullName evidence="2">Uncharacterized protein</fullName>
    </submittedName>
</protein>
<dbReference type="EMBL" id="GEZM01046095">
    <property type="protein sequence ID" value="JAV77524.1"/>
    <property type="molecule type" value="Transcribed_RNA"/>
</dbReference>
<organism evidence="2">
    <name type="scientific">Photinus pyralis</name>
    <name type="common">Common eastern firefly</name>
    <name type="synonym">Lampyris pyralis</name>
    <dbReference type="NCBI Taxonomy" id="7054"/>
    <lineage>
        <taxon>Eukaryota</taxon>
        <taxon>Metazoa</taxon>
        <taxon>Ecdysozoa</taxon>
        <taxon>Arthropoda</taxon>
        <taxon>Hexapoda</taxon>
        <taxon>Insecta</taxon>
        <taxon>Pterygota</taxon>
        <taxon>Neoptera</taxon>
        <taxon>Endopterygota</taxon>
        <taxon>Coleoptera</taxon>
        <taxon>Polyphaga</taxon>
        <taxon>Elateriformia</taxon>
        <taxon>Elateroidea</taxon>
        <taxon>Lampyridae</taxon>
        <taxon>Lampyrinae</taxon>
        <taxon>Photinus</taxon>
    </lineage>
</organism>
<feature type="region of interest" description="Disordered" evidence="1">
    <location>
        <begin position="89"/>
        <end position="115"/>
    </location>
</feature>
<dbReference type="EMBL" id="GEZM01046094">
    <property type="protein sequence ID" value="JAV77527.1"/>
    <property type="molecule type" value="Transcribed_RNA"/>
</dbReference>
<dbReference type="AlphaFoldDB" id="A0A1Y1LV91"/>
<dbReference type="EMBL" id="GEZM01046093">
    <property type="protein sequence ID" value="JAV77533.1"/>
    <property type="molecule type" value="Transcribed_RNA"/>
</dbReference>
<proteinExistence type="predicted"/>
<evidence type="ECO:0000313" key="2">
    <source>
        <dbReference type="EMBL" id="JAV77524.1"/>
    </source>
</evidence>
<name>A0A1Y1LV91_PHOPY</name>
<accession>A0A1Y1LV91</accession>